<dbReference type="Gene3D" id="1.10.357.10">
    <property type="entry name" value="Tetracycline Repressor, domain 2"/>
    <property type="match status" value="1"/>
</dbReference>
<organism evidence="4 5">
    <name type="scientific">Halobacteroides halobius (strain ATCC 35273 / DSM 5150 / MD-1)</name>
    <dbReference type="NCBI Taxonomy" id="748449"/>
    <lineage>
        <taxon>Bacteria</taxon>
        <taxon>Bacillati</taxon>
        <taxon>Bacillota</taxon>
        <taxon>Clostridia</taxon>
        <taxon>Halanaerobiales</taxon>
        <taxon>Halobacteroidaceae</taxon>
        <taxon>Halobacteroides</taxon>
    </lineage>
</organism>
<proteinExistence type="predicted"/>
<dbReference type="InterPro" id="IPR041490">
    <property type="entry name" value="KstR2_TetR_C"/>
</dbReference>
<dbReference type="KEGG" id="hhl:Halha_0603"/>
<dbReference type="InterPro" id="IPR009057">
    <property type="entry name" value="Homeodomain-like_sf"/>
</dbReference>
<evidence type="ECO:0000313" key="5">
    <source>
        <dbReference type="Proteomes" id="UP000010880"/>
    </source>
</evidence>
<dbReference type="SUPFAM" id="SSF48498">
    <property type="entry name" value="Tetracyclin repressor-like, C-terminal domain"/>
    <property type="match status" value="1"/>
</dbReference>
<dbReference type="SUPFAM" id="SSF46689">
    <property type="entry name" value="Homeodomain-like"/>
    <property type="match status" value="1"/>
</dbReference>
<dbReference type="Proteomes" id="UP000010880">
    <property type="component" value="Chromosome"/>
</dbReference>
<dbReference type="HOGENOM" id="CLU_069356_12_2_9"/>
<sequence>MNSKRKKIFTVAVEKFSQNGAADTTMQEIAKEAGVGKGTLYRYFNNKEDLISSLVEMGFNQLTEEIKRGIAGIDNPAKKLDKTVTIHLEFYNQHRDFCKFLTRESLGYKNKFEEHIKKIRSKYTIVIQEIIEQGVTTGKFKELDIETATASLIGMVNINALHWFMFRDEFPVTKIKNEIIELIFNGLLQA</sequence>
<protein>
    <submittedName>
        <fullName evidence="4">Transcriptional regulator</fullName>
    </submittedName>
</protein>
<dbReference type="GO" id="GO:0003677">
    <property type="term" value="F:DNA binding"/>
    <property type="evidence" value="ECO:0007669"/>
    <property type="project" value="UniProtKB-UniRule"/>
</dbReference>
<gene>
    <name evidence="4" type="ordered locus">Halha_0603</name>
</gene>
<dbReference type="eggNOG" id="COG1309">
    <property type="taxonomic scope" value="Bacteria"/>
</dbReference>
<keyword evidence="5" id="KW-1185">Reference proteome</keyword>
<dbReference type="PROSITE" id="PS50977">
    <property type="entry name" value="HTH_TETR_2"/>
    <property type="match status" value="1"/>
</dbReference>
<dbReference type="PANTHER" id="PTHR43479:SF11">
    <property type="entry name" value="ACREF_ENVCD OPERON REPRESSOR-RELATED"/>
    <property type="match status" value="1"/>
</dbReference>
<dbReference type="PANTHER" id="PTHR43479">
    <property type="entry name" value="ACREF/ENVCD OPERON REPRESSOR-RELATED"/>
    <property type="match status" value="1"/>
</dbReference>
<dbReference type="AlphaFoldDB" id="L0K5L0"/>
<dbReference type="Pfam" id="PF17932">
    <property type="entry name" value="TetR_C_24"/>
    <property type="match status" value="1"/>
</dbReference>
<dbReference type="RefSeq" id="WP_015326303.1">
    <property type="nucleotide sequence ID" value="NC_019978.1"/>
</dbReference>
<feature type="domain" description="HTH tetR-type" evidence="3">
    <location>
        <begin position="2"/>
        <end position="62"/>
    </location>
</feature>
<feature type="DNA-binding region" description="H-T-H motif" evidence="2">
    <location>
        <begin position="25"/>
        <end position="44"/>
    </location>
</feature>
<dbReference type="PRINTS" id="PR00455">
    <property type="entry name" value="HTHTETR"/>
</dbReference>
<dbReference type="InterPro" id="IPR036271">
    <property type="entry name" value="Tet_transcr_reg_TetR-rel_C_sf"/>
</dbReference>
<dbReference type="STRING" id="748449.Halha_0603"/>
<keyword evidence="1 2" id="KW-0238">DNA-binding</keyword>
<dbReference type="Pfam" id="PF00440">
    <property type="entry name" value="TetR_N"/>
    <property type="match status" value="1"/>
</dbReference>
<evidence type="ECO:0000256" key="1">
    <source>
        <dbReference type="ARBA" id="ARBA00023125"/>
    </source>
</evidence>
<evidence type="ECO:0000313" key="4">
    <source>
        <dbReference type="EMBL" id="AGB40577.1"/>
    </source>
</evidence>
<evidence type="ECO:0000256" key="2">
    <source>
        <dbReference type="PROSITE-ProRule" id="PRU00335"/>
    </source>
</evidence>
<reference evidence="5" key="1">
    <citation type="submission" date="2012-02" db="EMBL/GenBank/DDBJ databases">
        <title>The complete genome of Halobacteroides halobius DSM 5150.</title>
        <authorList>
            <person name="Lucas S."/>
            <person name="Copeland A."/>
            <person name="Lapidus A."/>
            <person name="Glavina del Rio T."/>
            <person name="Dalin E."/>
            <person name="Tice H."/>
            <person name="Bruce D."/>
            <person name="Goodwin L."/>
            <person name="Pitluck S."/>
            <person name="Peters L."/>
            <person name="Mikhailova N."/>
            <person name="Gu W."/>
            <person name="Kyrpides N."/>
            <person name="Mavromatis K."/>
            <person name="Ivanova N."/>
            <person name="Brettin T."/>
            <person name="Detter J.C."/>
            <person name="Han C."/>
            <person name="Larimer F."/>
            <person name="Land M."/>
            <person name="Hauser L."/>
            <person name="Markowitz V."/>
            <person name="Cheng J.-F."/>
            <person name="Hugenholtz P."/>
            <person name="Woyke T."/>
            <person name="Wu D."/>
            <person name="Tindall B."/>
            <person name="Pomrenke H."/>
            <person name="Brambilla E."/>
            <person name="Klenk H.-P."/>
            <person name="Eisen J.A."/>
        </authorList>
    </citation>
    <scope>NUCLEOTIDE SEQUENCE [LARGE SCALE GENOMIC DNA]</scope>
    <source>
        <strain evidence="5">ATCC 35273 / DSM 5150 / MD-1</strain>
    </source>
</reference>
<dbReference type="OrthoDB" id="9812993at2"/>
<dbReference type="InterPro" id="IPR050624">
    <property type="entry name" value="HTH-type_Tx_Regulator"/>
</dbReference>
<accession>L0K5L0</accession>
<evidence type="ECO:0000259" key="3">
    <source>
        <dbReference type="PROSITE" id="PS50977"/>
    </source>
</evidence>
<dbReference type="EMBL" id="CP003359">
    <property type="protein sequence ID" value="AGB40577.1"/>
    <property type="molecule type" value="Genomic_DNA"/>
</dbReference>
<name>L0K5L0_HALHC</name>
<dbReference type="Gene3D" id="1.10.10.60">
    <property type="entry name" value="Homeodomain-like"/>
    <property type="match status" value="1"/>
</dbReference>
<dbReference type="InterPro" id="IPR001647">
    <property type="entry name" value="HTH_TetR"/>
</dbReference>